<dbReference type="EMBL" id="RHFF01000019">
    <property type="protein sequence ID" value="TGD37149.1"/>
    <property type="molecule type" value="Genomic_DNA"/>
</dbReference>
<dbReference type="PANTHER" id="PTHR30535:SF7">
    <property type="entry name" value="IRON(III) DICITRATE-BINDING PROTEIN"/>
    <property type="match status" value="1"/>
</dbReference>
<dbReference type="Proteomes" id="UP000297736">
    <property type="component" value="Unassembled WGS sequence"/>
</dbReference>
<dbReference type="InterPro" id="IPR002491">
    <property type="entry name" value="ABC_transptr_periplasmic_BD"/>
</dbReference>
<evidence type="ECO:0000313" key="10">
    <source>
        <dbReference type="Proteomes" id="UP000234327"/>
    </source>
</evidence>
<dbReference type="Proteomes" id="UP000234289">
    <property type="component" value="Unassembled WGS sequence"/>
</dbReference>
<dbReference type="InterPro" id="IPR050902">
    <property type="entry name" value="ABC_Transporter_SBP"/>
</dbReference>
<evidence type="ECO:0000313" key="6">
    <source>
        <dbReference type="EMBL" id="SMX93018.1"/>
    </source>
</evidence>
<evidence type="ECO:0000259" key="3">
    <source>
        <dbReference type="PROSITE" id="PS50983"/>
    </source>
</evidence>
<evidence type="ECO:0000313" key="9">
    <source>
        <dbReference type="Proteomes" id="UP000234289"/>
    </source>
</evidence>
<reference evidence="9" key="2">
    <citation type="submission" date="2017-03" db="EMBL/GenBank/DDBJ databases">
        <authorList>
            <person name="Monnet C."/>
        </authorList>
    </citation>
    <scope>NUCLEOTIDE SEQUENCE [LARGE SCALE GENOMIC DNA]</scope>
    <source>
        <strain evidence="9">CNRZ 920</strain>
    </source>
</reference>
<name>A0A2H1IYU4_BREAU</name>
<dbReference type="RefSeq" id="WP_096162308.1">
    <property type="nucleotide sequence ID" value="NZ_FXYZ01000013.1"/>
</dbReference>
<dbReference type="Proteomes" id="UP000217564">
    <property type="component" value="Unassembled WGS sequence"/>
</dbReference>
<evidence type="ECO:0000313" key="5">
    <source>
        <dbReference type="EMBL" id="SMX80359.1"/>
    </source>
</evidence>
<dbReference type="AlphaFoldDB" id="A0A2H1IYU4"/>
<dbReference type="SUPFAM" id="SSF53807">
    <property type="entry name" value="Helical backbone' metal receptor"/>
    <property type="match status" value="1"/>
</dbReference>
<dbReference type="PROSITE" id="PS51257">
    <property type="entry name" value="PROKAR_LIPOPROTEIN"/>
    <property type="match status" value="1"/>
</dbReference>
<dbReference type="PROSITE" id="PS50983">
    <property type="entry name" value="FE_B12_PBP"/>
    <property type="match status" value="1"/>
</dbReference>
<organism evidence="5 9">
    <name type="scientific">Brevibacterium aurantiacum</name>
    <dbReference type="NCBI Taxonomy" id="273384"/>
    <lineage>
        <taxon>Bacteria</taxon>
        <taxon>Bacillati</taxon>
        <taxon>Actinomycetota</taxon>
        <taxon>Actinomycetes</taxon>
        <taxon>Micrococcales</taxon>
        <taxon>Brevibacteriaceae</taxon>
        <taxon>Brevibacterium</taxon>
    </lineage>
</organism>
<keyword evidence="2" id="KW-0732">Signal</keyword>
<dbReference type="EMBL" id="FXYZ01000013">
    <property type="protein sequence ID" value="SMX93018.1"/>
    <property type="molecule type" value="Genomic_DNA"/>
</dbReference>
<dbReference type="PANTHER" id="PTHR30535">
    <property type="entry name" value="VITAMIN B12-BINDING PROTEIN"/>
    <property type="match status" value="1"/>
</dbReference>
<feature type="signal peptide" evidence="2">
    <location>
        <begin position="1"/>
        <end position="25"/>
    </location>
</feature>
<comment type="similarity">
    <text evidence="1">Belongs to the bacterial solute-binding protein 8 family.</text>
</comment>
<dbReference type="Pfam" id="PF01497">
    <property type="entry name" value="Peripla_BP_2"/>
    <property type="match status" value="1"/>
</dbReference>
<reference evidence="7 11" key="4">
    <citation type="submission" date="2018-10" db="EMBL/GenBank/DDBJ databases">
        <title>Brevibacterium genomes from Austrain hard cheese rinds.</title>
        <authorList>
            <person name="Anast J.M."/>
            <person name="Dzieciol M."/>
            <person name="Schultz D.L."/>
            <person name="Mann E."/>
            <person name="Wagner M."/>
            <person name="Schmitz-Esser S."/>
        </authorList>
    </citation>
    <scope>NUCLEOTIDE SEQUENCE [LARGE SCALE GENOMIC DNA]</scope>
    <source>
        <strain evidence="7 11">L261</strain>
    </source>
</reference>
<feature type="domain" description="Fe/B12 periplasmic-binding" evidence="3">
    <location>
        <begin position="62"/>
        <end position="337"/>
    </location>
</feature>
<evidence type="ECO:0000313" key="7">
    <source>
        <dbReference type="EMBL" id="TGD37149.1"/>
    </source>
</evidence>
<protein>
    <submittedName>
        <fullName evidence="5">Iron complex transport system substrate-binding protein</fullName>
    </submittedName>
    <submittedName>
        <fullName evidence="4">Zinc ABC transporter substrate-binding protein</fullName>
    </submittedName>
</protein>
<evidence type="ECO:0000256" key="2">
    <source>
        <dbReference type="SAM" id="SignalP"/>
    </source>
</evidence>
<evidence type="ECO:0000313" key="8">
    <source>
        <dbReference type="Proteomes" id="UP000217564"/>
    </source>
</evidence>
<reference evidence="5 10" key="3">
    <citation type="submission" date="2017-03" db="EMBL/GenBank/DDBJ databases">
        <authorList>
            <person name="Afonso C.L."/>
            <person name="Miller P.J."/>
            <person name="Scott M.A."/>
            <person name="Spackman E."/>
            <person name="Goraichik I."/>
            <person name="Dimitrov K.M."/>
            <person name="Suarez D.L."/>
            <person name="Swayne D.E."/>
        </authorList>
    </citation>
    <scope>NUCLEOTIDE SEQUENCE [LARGE SCALE GENOMIC DNA]</scope>
    <source>
        <strain evidence="6">6</strain>
        <strain evidence="10">6(3)</strain>
        <strain evidence="5">CNRZ 920</strain>
    </source>
</reference>
<accession>A0A2A3Z411</accession>
<dbReference type="Proteomes" id="UP000234327">
    <property type="component" value="Unassembled WGS sequence"/>
</dbReference>
<reference evidence="4 8" key="1">
    <citation type="journal article" date="2017" name="Elife">
        <title>Extensive horizontal gene transfer in cheese-associated bacteria.</title>
        <authorList>
            <person name="Bonham K.S."/>
            <person name="Wolfe B.E."/>
            <person name="Dutton R.J."/>
        </authorList>
    </citation>
    <scope>NUCLEOTIDE SEQUENCE [LARGE SCALE GENOMIC DNA]</scope>
    <source>
        <strain evidence="4 8">947_7</strain>
    </source>
</reference>
<dbReference type="Gene3D" id="3.40.50.1980">
    <property type="entry name" value="Nitrogenase molybdenum iron protein domain"/>
    <property type="match status" value="2"/>
</dbReference>
<dbReference type="EMBL" id="FXZG01000007">
    <property type="protein sequence ID" value="SMX80359.1"/>
    <property type="molecule type" value="Genomic_DNA"/>
</dbReference>
<sequence>MTTTPRRSRITAAIAAIAAAPLLLAACGSAVSTDTAEQQGTGGAVTIENCGRELTFEATPTRVASLMPTQTELLLRLGLDDAIVAQAQTSVSPLPDDLTEKADDIPVLSTDAPPTREDLLATKPDLVLSPTSYEFTAEQGYASIDQLNDNGAEAYVATGGCADRRNSAEVTDVFTDIENIGTIMDTPDAADELIKDGEDRLTAVKDGIAGHTRPTVAQLYVEGNSLTAIGAGVEADIIKTAGGDNVSDPEDPQFSDFFAAEINPEEVISRKPEAIVFGVTGPEHEEQTRSYLKKTFPDVPAVKNDLLIAIPESDLHPGTLGNIGAVETIAKRIYPDAF</sequence>
<gene>
    <name evidence="5" type="ORF">BAUR920_01564</name>
    <name evidence="6" type="ORF">BAURA63_02807</name>
    <name evidence="4" type="ORF">CIK64_11810</name>
    <name evidence="7" type="ORF">EB834_16930</name>
</gene>
<proteinExistence type="inferred from homology"/>
<evidence type="ECO:0000313" key="11">
    <source>
        <dbReference type="Proteomes" id="UP000297736"/>
    </source>
</evidence>
<dbReference type="EMBL" id="NRGP01000015">
    <property type="protein sequence ID" value="PCC46257.1"/>
    <property type="molecule type" value="Genomic_DNA"/>
</dbReference>
<evidence type="ECO:0000313" key="4">
    <source>
        <dbReference type="EMBL" id="PCC46257.1"/>
    </source>
</evidence>
<evidence type="ECO:0000256" key="1">
    <source>
        <dbReference type="ARBA" id="ARBA00008814"/>
    </source>
</evidence>
<accession>A0A2H1IYU4</accession>
<feature type="chain" id="PRO_5044065855" evidence="2">
    <location>
        <begin position="26"/>
        <end position="338"/>
    </location>
</feature>